<feature type="region of interest" description="Disordered" evidence="1">
    <location>
        <begin position="1"/>
        <end position="73"/>
    </location>
</feature>
<evidence type="ECO:0000313" key="3">
    <source>
        <dbReference type="EMBL" id="EPS32874.1"/>
    </source>
</evidence>
<keyword evidence="2" id="KW-1133">Transmembrane helix</keyword>
<sequence>MRRSRRDTGKEGINYRQSFDTSSLPSASNQNDDPDPLAPDFATRKLGLPLPVHPRPATGGPQSGPDDSSRRADSADIDIAVSEECRRPAQVVDNHHRPDLLRGSSRVLEKFSASCRRGEIESSLAGPTQAQLPFALVQVLQGCIMVRVYCRAAGRSGTLQPRRGRAKGLLPEKSTRFIFRGGDGIVLFHQERQKWAGKTPYRFLCIELSFLVIPVFHVVGLLGGKGGSKAGISRKGVILQLQYHNATRLIKASSTAVRSCGGNGLVQLRPAGNPHHFRARNNPHRCIG</sequence>
<evidence type="ECO:0000313" key="4">
    <source>
        <dbReference type="Proteomes" id="UP000019376"/>
    </source>
</evidence>
<keyword evidence="4" id="KW-1185">Reference proteome</keyword>
<dbReference type="HOGENOM" id="CLU_966771_0_0_1"/>
<dbReference type="EMBL" id="KB644414">
    <property type="protein sequence ID" value="EPS32874.1"/>
    <property type="molecule type" value="Genomic_DNA"/>
</dbReference>
<accession>S7ZR60</accession>
<feature type="compositionally biased region" description="Basic and acidic residues" evidence="1">
    <location>
        <begin position="1"/>
        <end position="10"/>
    </location>
</feature>
<evidence type="ECO:0000256" key="2">
    <source>
        <dbReference type="SAM" id="Phobius"/>
    </source>
</evidence>
<gene>
    <name evidence="3" type="ORF">PDE_07835</name>
</gene>
<organism evidence="3 4">
    <name type="scientific">Penicillium oxalicum (strain 114-2 / CGMCC 5302)</name>
    <name type="common">Penicillium decumbens</name>
    <dbReference type="NCBI Taxonomy" id="933388"/>
    <lineage>
        <taxon>Eukaryota</taxon>
        <taxon>Fungi</taxon>
        <taxon>Dikarya</taxon>
        <taxon>Ascomycota</taxon>
        <taxon>Pezizomycotina</taxon>
        <taxon>Eurotiomycetes</taxon>
        <taxon>Eurotiomycetidae</taxon>
        <taxon>Eurotiales</taxon>
        <taxon>Aspergillaceae</taxon>
        <taxon>Penicillium</taxon>
    </lineage>
</organism>
<dbReference type="AlphaFoldDB" id="S7ZR60"/>
<proteinExistence type="predicted"/>
<dbReference type="Proteomes" id="UP000019376">
    <property type="component" value="Unassembled WGS sequence"/>
</dbReference>
<name>S7ZR60_PENO1</name>
<feature type="compositionally biased region" description="Polar residues" evidence="1">
    <location>
        <begin position="15"/>
        <end position="31"/>
    </location>
</feature>
<feature type="transmembrane region" description="Helical" evidence="2">
    <location>
        <begin position="201"/>
        <end position="224"/>
    </location>
</feature>
<keyword evidence="2" id="KW-0812">Transmembrane</keyword>
<protein>
    <submittedName>
        <fullName evidence="3">Uncharacterized protein</fullName>
    </submittedName>
</protein>
<keyword evidence="2" id="KW-0472">Membrane</keyword>
<evidence type="ECO:0000256" key="1">
    <source>
        <dbReference type="SAM" id="MobiDB-lite"/>
    </source>
</evidence>
<reference evidence="3 4" key="1">
    <citation type="journal article" date="2013" name="PLoS ONE">
        <title>Genomic and secretomic analyses reveal unique features of the lignocellulolytic enzyme system of Penicillium decumbens.</title>
        <authorList>
            <person name="Liu G."/>
            <person name="Zhang L."/>
            <person name="Wei X."/>
            <person name="Zou G."/>
            <person name="Qin Y."/>
            <person name="Ma L."/>
            <person name="Li J."/>
            <person name="Zheng H."/>
            <person name="Wang S."/>
            <person name="Wang C."/>
            <person name="Xun L."/>
            <person name="Zhao G.-P."/>
            <person name="Zhou Z."/>
            <person name="Qu Y."/>
        </authorList>
    </citation>
    <scope>NUCLEOTIDE SEQUENCE [LARGE SCALE GENOMIC DNA]</scope>
    <source>
        <strain evidence="4">114-2 / CGMCC 5302</strain>
    </source>
</reference>